<keyword evidence="8" id="KW-1185">Reference proteome</keyword>
<evidence type="ECO:0000256" key="3">
    <source>
        <dbReference type="ARBA" id="ARBA00023140"/>
    </source>
</evidence>
<evidence type="ECO:0000313" key="7">
    <source>
        <dbReference type="Ensembl" id="ENSLCNP00005010686.1"/>
    </source>
</evidence>
<evidence type="ECO:0000256" key="6">
    <source>
        <dbReference type="SAM" id="Phobius"/>
    </source>
</evidence>
<keyword evidence="3" id="KW-0576">Peroxisome</keyword>
<protein>
    <submittedName>
        <fullName evidence="7">Peroxisomal biosis factor 11 beta</fullName>
    </submittedName>
</protein>
<feature type="region of interest" description="Disordered" evidence="5">
    <location>
        <begin position="155"/>
        <end position="174"/>
    </location>
</feature>
<organism evidence="7 8">
    <name type="scientific">Lynx canadensis</name>
    <name type="common">Canada lynx</name>
    <name type="synonym">Felis canadensis</name>
    <dbReference type="NCBI Taxonomy" id="61383"/>
    <lineage>
        <taxon>Eukaryota</taxon>
        <taxon>Metazoa</taxon>
        <taxon>Chordata</taxon>
        <taxon>Craniata</taxon>
        <taxon>Vertebrata</taxon>
        <taxon>Euteleostomi</taxon>
        <taxon>Mammalia</taxon>
        <taxon>Eutheria</taxon>
        <taxon>Laurasiatheria</taxon>
        <taxon>Carnivora</taxon>
        <taxon>Feliformia</taxon>
        <taxon>Felidae</taxon>
        <taxon>Felinae</taxon>
        <taxon>Lynx</taxon>
    </lineage>
</organism>
<keyword evidence="6" id="KW-1133">Transmembrane helix</keyword>
<feature type="transmembrane region" description="Helical" evidence="6">
    <location>
        <begin position="417"/>
        <end position="438"/>
    </location>
</feature>
<evidence type="ECO:0000256" key="5">
    <source>
        <dbReference type="SAM" id="MobiDB-lite"/>
    </source>
</evidence>
<proteinExistence type="predicted"/>
<dbReference type="Pfam" id="PF05648">
    <property type="entry name" value="PEX11"/>
    <property type="match status" value="1"/>
</dbReference>
<keyword evidence="6" id="KW-0812">Transmembrane</keyword>
<dbReference type="InterPro" id="IPR008733">
    <property type="entry name" value="PEX11"/>
</dbReference>
<evidence type="ECO:0000256" key="1">
    <source>
        <dbReference type="ARBA" id="ARBA00022593"/>
    </source>
</evidence>
<dbReference type="Proteomes" id="UP000472241">
    <property type="component" value="Unplaced"/>
</dbReference>
<dbReference type="GO" id="GO:0016559">
    <property type="term" value="P:peroxisome fission"/>
    <property type="evidence" value="ECO:0007669"/>
    <property type="project" value="InterPro"/>
</dbReference>
<feature type="region of interest" description="Disordered" evidence="5">
    <location>
        <begin position="105"/>
        <end position="144"/>
    </location>
</feature>
<accession>A0A667G675</accession>
<keyword evidence="1" id="KW-0962">Peroxisome biogenesis</keyword>
<dbReference type="PANTHER" id="PTHR12652">
    <property type="entry name" value="PEROXISOMAL BIOGENESIS FACTOR 11"/>
    <property type="match status" value="1"/>
</dbReference>
<sequence length="442" mass="47193">MKRLASSTESSPFLLGRVSWLVRISSTKASVPGDSPSVFWRSPANRQGPAGSRDLVLASTPMTSSASRALDLAAACVRACVCVCVRARVCWGCFGSIPGEGQPYPSRRGDLASAPSRPAPTPASPAPSPDYLKKNVPPETCLGNRGHLVKVRSDGDTHKNTAGVGPGQTLPVPKFPFRGRPRSLSFRRMFVPRERPLARPGGVTRGGKWGGRGAAEPGLPLSWTPGFASVLRARPGNGCVVLRLGNSADALESAKRAVHLSDVVLRFCITVSHLNRALYFACDNVLWAGKSGLAPRVDQEKWAQRSFRYYLFSLIMNLSRDAYEIRLLMEQESSACSRRLKGSGGGAPGGIENAGPGGPGTPGGGLPHLALKLQLRVLLLARILRGHPPLLLDVVRNACDLFIPLDKLGLWRCGPGIVGLCGLVSSILSILTLICPWLRLKP</sequence>
<dbReference type="PANTHER" id="PTHR12652:SF7">
    <property type="entry name" value="PEROXISOMAL MEMBRANE PROTEIN 11B"/>
    <property type="match status" value="1"/>
</dbReference>
<gene>
    <name evidence="7" type="primary">PEX11B</name>
</gene>
<dbReference type="Ensembl" id="ENSLCNT00005011992.1">
    <property type="protein sequence ID" value="ENSLCNP00005010686.1"/>
    <property type="gene ID" value="ENSLCNG00005006988.1"/>
</dbReference>
<evidence type="ECO:0000256" key="2">
    <source>
        <dbReference type="ARBA" id="ARBA00023136"/>
    </source>
</evidence>
<evidence type="ECO:0000256" key="4">
    <source>
        <dbReference type="ARBA" id="ARBA00046271"/>
    </source>
</evidence>
<dbReference type="AlphaFoldDB" id="A0A667G675"/>
<keyword evidence="2 6" id="KW-0472">Membrane</keyword>
<name>A0A667G675_LYNCA</name>
<reference evidence="7" key="2">
    <citation type="submission" date="2025-09" db="UniProtKB">
        <authorList>
            <consortium name="Ensembl"/>
        </authorList>
    </citation>
    <scope>IDENTIFICATION</scope>
</reference>
<feature type="compositionally biased region" description="Pro residues" evidence="5">
    <location>
        <begin position="117"/>
        <end position="128"/>
    </location>
</feature>
<reference evidence="7" key="1">
    <citation type="submission" date="2025-08" db="UniProtKB">
        <authorList>
            <consortium name="Ensembl"/>
        </authorList>
    </citation>
    <scope>IDENTIFICATION</scope>
</reference>
<evidence type="ECO:0000313" key="8">
    <source>
        <dbReference type="Proteomes" id="UP000472241"/>
    </source>
</evidence>
<comment type="subcellular location">
    <subcellularLocation>
        <location evidence="4">Peroxisome membrane</location>
    </subcellularLocation>
</comment>
<dbReference type="GO" id="GO:0005778">
    <property type="term" value="C:peroxisomal membrane"/>
    <property type="evidence" value="ECO:0007669"/>
    <property type="project" value="UniProtKB-SubCell"/>
</dbReference>